<name>A0A0W8FMU9_9ZZZZ</name>
<dbReference type="SUPFAM" id="SSF109604">
    <property type="entry name" value="HD-domain/PDEase-like"/>
    <property type="match status" value="1"/>
</dbReference>
<dbReference type="PANTHER" id="PTHR38659">
    <property type="entry name" value="METAL-DEPENDENT PHOSPHOHYDROLASE"/>
    <property type="match status" value="1"/>
</dbReference>
<evidence type="ECO:0000313" key="2">
    <source>
        <dbReference type="EMBL" id="KUG22248.1"/>
    </source>
</evidence>
<dbReference type="InterPro" id="IPR006675">
    <property type="entry name" value="HDIG_dom"/>
</dbReference>
<dbReference type="Gene3D" id="1.10.3210.10">
    <property type="entry name" value="Hypothetical protein af1432"/>
    <property type="match status" value="1"/>
</dbReference>
<proteinExistence type="predicted"/>
<dbReference type="InterPro" id="IPR006674">
    <property type="entry name" value="HD_domain"/>
</dbReference>
<feature type="domain" description="HD" evidence="1">
    <location>
        <begin position="21"/>
        <end position="94"/>
    </location>
</feature>
<comment type="caution">
    <text evidence="2">The sequence shown here is derived from an EMBL/GenBank/DDBJ whole genome shotgun (WGS) entry which is preliminary data.</text>
</comment>
<dbReference type="NCBIfam" id="TIGR00277">
    <property type="entry name" value="HDIG"/>
    <property type="match status" value="1"/>
</dbReference>
<dbReference type="PANTHER" id="PTHR38659:SF1">
    <property type="entry name" value="METAL DEPENDENT PHOSPHOHYDROLASE"/>
    <property type="match status" value="1"/>
</dbReference>
<dbReference type="AlphaFoldDB" id="A0A0W8FMU9"/>
<gene>
    <name evidence="2" type="ORF">ASZ90_007980</name>
</gene>
<dbReference type="EMBL" id="LNQE01000977">
    <property type="protein sequence ID" value="KUG22248.1"/>
    <property type="molecule type" value="Genomic_DNA"/>
</dbReference>
<sequence length="183" mass="20108">MNRELALKAVSYNVKNQNLVKHMLAAEAIMRALARRFKENENEWGLAGLLHDIDIEMTNGDMSIHSKPGAQMAKDLGASDEVCHAILVHNDKHGEPLVSLMDKALFCTDPLTGLITAGALIRPDKKLAGVEAKSIRKRFKEERFAAGVNREQIALCSEISLTLDEFIELGLDAMKSVADDLGL</sequence>
<dbReference type="Pfam" id="PF01966">
    <property type="entry name" value="HD"/>
    <property type="match status" value="1"/>
</dbReference>
<accession>A0A0W8FMU9</accession>
<reference evidence="2" key="1">
    <citation type="journal article" date="2015" name="Proc. Natl. Acad. Sci. U.S.A.">
        <title>Networks of energetic and metabolic interactions define dynamics in microbial communities.</title>
        <authorList>
            <person name="Embree M."/>
            <person name="Liu J.K."/>
            <person name="Al-Bassam M.M."/>
            <person name="Zengler K."/>
        </authorList>
    </citation>
    <scope>NUCLEOTIDE SEQUENCE</scope>
</reference>
<organism evidence="2">
    <name type="scientific">hydrocarbon metagenome</name>
    <dbReference type="NCBI Taxonomy" id="938273"/>
    <lineage>
        <taxon>unclassified sequences</taxon>
        <taxon>metagenomes</taxon>
        <taxon>ecological metagenomes</taxon>
    </lineage>
</organism>
<protein>
    <submittedName>
        <fullName evidence="2">Hdig domain protein</fullName>
    </submittedName>
</protein>
<evidence type="ECO:0000259" key="1">
    <source>
        <dbReference type="Pfam" id="PF01966"/>
    </source>
</evidence>